<evidence type="ECO:0000313" key="7">
    <source>
        <dbReference type="Proteomes" id="UP000236173"/>
    </source>
</evidence>
<sequence>MEHPDDTDEERLWAMLAPLLTSLGYVVRVRDDIAPLVISRTRKNRSLFVAFHALQSLLFQLALSVAVAICLALAVTIVLACAALPASIVVAPVYIILAAIRAHSGELFEHRLVGCWARRTVRDLAWVTER</sequence>
<accession>A0A2H5XG29</accession>
<comment type="subcellular location">
    <subcellularLocation>
        <location evidence="1">Membrane</location>
        <topology evidence="1">Multi-pass membrane protein</topology>
    </subcellularLocation>
</comment>
<reference evidence="7" key="1">
    <citation type="submission" date="2017-09" db="EMBL/GenBank/DDBJ databases">
        <title>Metaegenomics of thermophilic ammonia-oxidizing enrichment culture.</title>
        <authorList>
            <person name="Kato S."/>
            <person name="Suzuki K."/>
        </authorList>
    </citation>
    <scope>NUCLEOTIDE SEQUENCE [LARGE SCALE GENOMIC DNA]</scope>
</reference>
<organism evidence="6 7">
    <name type="scientific">Candidatus Fervidibacter japonicus</name>
    <dbReference type="NCBI Taxonomy" id="2035412"/>
    <lineage>
        <taxon>Bacteria</taxon>
        <taxon>Candidatus Fervidibacterota</taxon>
        <taxon>Candidatus Fervidibacter</taxon>
    </lineage>
</organism>
<evidence type="ECO:0000256" key="2">
    <source>
        <dbReference type="ARBA" id="ARBA00022692"/>
    </source>
</evidence>
<dbReference type="InterPro" id="IPR019109">
    <property type="entry name" value="MamF_MmsF"/>
</dbReference>
<dbReference type="Pfam" id="PF09685">
    <property type="entry name" value="MamF_MmsF"/>
    <property type="match status" value="1"/>
</dbReference>
<evidence type="ECO:0000256" key="4">
    <source>
        <dbReference type="ARBA" id="ARBA00023136"/>
    </source>
</evidence>
<keyword evidence="4 5" id="KW-0472">Membrane</keyword>
<dbReference type="Proteomes" id="UP000236173">
    <property type="component" value="Unassembled WGS sequence"/>
</dbReference>
<evidence type="ECO:0000256" key="3">
    <source>
        <dbReference type="ARBA" id="ARBA00022989"/>
    </source>
</evidence>
<protein>
    <submittedName>
        <fullName evidence="6">Uncharacterized protein</fullName>
    </submittedName>
</protein>
<feature type="transmembrane region" description="Helical" evidence="5">
    <location>
        <begin position="75"/>
        <end position="100"/>
    </location>
</feature>
<dbReference type="AlphaFoldDB" id="A0A2H5XG29"/>
<feature type="transmembrane region" description="Helical" evidence="5">
    <location>
        <begin position="12"/>
        <end position="27"/>
    </location>
</feature>
<gene>
    <name evidence="6" type="ORF">HRbin17_02673</name>
</gene>
<evidence type="ECO:0000313" key="6">
    <source>
        <dbReference type="EMBL" id="GBD00136.1"/>
    </source>
</evidence>
<keyword evidence="3 5" id="KW-1133">Transmembrane helix</keyword>
<dbReference type="EMBL" id="BEHT01000053">
    <property type="protein sequence ID" value="GBD00136.1"/>
    <property type="molecule type" value="Genomic_DNA"/>
</dbReference>
<keyword evidence="2 5" id="KW-0812">Transmembrane</keyword>
<feature type="transmembrane region" description="Helical" evidence="5">
    <location>
        <begin position="47"/>
        <end position="69"/>
    </location>
</feature>
<comment type="caution">
    <text evidence="6">The sequence shown here is derived from an EMBL/GenBank/DDBJ whole genome shotgun (WGS) entry which is preliminary data.</text>
</comment>
<evidence type="ECO:0000256" key="5">
    <source>
        <dbReference type="SAM" id="Phobius"/>
    </source>
</evidence>
<name>A0A2H5XG29_9BACT</name>
<proteinExistence type="predicted"/>
<evidence type="ECO:0000256" key="1">
    <source>
        <dbReference type="ARBA" id="ARBA00004141"/>
    </source>
</evidence>